<feature type="region of interest" description="Disordered" evidence="2">
    <location>
        <begin position="360"/>
        <end position="391"/>
    </location>
</feature>
<feature type="compositionally biased region" description="Pro residues" evidence="2">
    <location>
        <begin position="823"/>
        <end position="836"/>
    </location>
</feature>
<reference evidence="3" key="1">
    <citation type="submission" date="2020-06" db="EMBL/GenBank/DDBJ databases">
        <authorList>
            <consortium name="Plant Systems Biology data submission"/>
        </authorList>
    </citation>
    <scope>NUCLEOTIDE SEQUENCE</scope>
    <source>
        <strain evidence="3">D6</strain>
    </source>
</reference>
<dbReference type="OrthoDB" id="48463at2759"/>
<protein>
    <submittedName>
        <fullName evidence="3">Uncharacterized protein</fullName>
    </submittedName>
</protein>
<feature type="compositionally biased region" description="Polar residues" evidence="2">
    <location>
        <begin position="75"/>
        <end position="97"/>
    </location>
</feature>
<feature type="compositionally biased region" description="Polar residues" evidence="2">
    <location>
        <begin position="872"/>
        <end position="888"/>
    </location>
</feature>
<dbReference type="AlphaFoldDB" id="A0A9N8H4P9"/>
<feature type="region of interest" description="Disordered" evidence="2">
    <location>
        <begin position="66"/>
        <end position="99"/>
    </location>
</feature>
<proteinExistence type="predicted"/>
<feature type="compositionally biased region" description="Basic and acidic residues" evidence="2">
    <location>
        <begin position="735"/>
        <end position="745"/>
    </location>
</feature>
<name>A0A9N8H4P9_9STRA</name>
<dbReference type="EMBL" id="CAICTM010000011">
    <property type="protein sequence ID" value="CAB9496918.1"/>
    <property type="molecule type" value="Genomic_DNA"/>
</dbReference>
<dbReference type="PANTHER" id="PTHR45615:SF80">
    <property type="entry name" value="GRIP DOMAIN-CONTAINING PROTEIN"/>
    <property type="match status" value="1"/>
</dbReference>
<sequence length="888" mass="98666">MAQGRSVRFLPNGLEDSLDPAPVFSPTQLDTHTSVLHSVFSPSARAKEPGFFEGGATEHDDFAAHTKSEPRHTGYFSSRSANGTSRSQHHYNAQSPSPLRAGFGGLVNTKLHIDIQGEESPTSTITGANTVFYSPHSRSHDIGMVSPTSHVSNSSSFRALRDVTLLDVDNIKNCTSVSDLENVIEVLRGEGKFQALLRIAESRLGTLLLKNSPNQSAAAENPVLVAENLKEAPYESIIPKKPSPIRTNNLHHQTTSIFAAMPASTLERSPPKPPTRPSPRRSPVLAASPEQHVAIQMEPASTTTTAISPRQQAIDNANGLLGDEGTFAFSDPSESSLVMSVSSSVLNGNLEEDQQQMEGVLGNNSHSMRRFDRRRNPNYLSPSPSPVARYDNKKLSDDLRKLTETVLGMETDRAADRKLFLEKLTALEARKDGSDDKMRAIEGMMETSSAHTRELLQCLERLKTDNQELQENARSERNAWRQSYVQVQQLESRLGQKVEQLSQAISKQQPLQQQLSKEQEERIRLQYLTEISKQKKEQEETLGSLLVGMGRNKNELRQMTLEQKGGLVTSFVKKSLSTKAAAEALAQEVAILEKERQEASKAKRALLGQLEKARSTQSQLEHENFELRKKIEQLKEDLQAMRVQVTELSSNRAKKEDWEKREQSYKNTIQALKNQLRKEETMVSVQLYKSAVESGKEKGKQVEAKKAELDAMKAKYTVLESELQHVHNSQVTADDTIRKNQEKSQQRISELKSQLQAERKTKNSLVAAAKQESEKLKEQLDDLRLQMGAANGRTPQARRHAHATTPTQPQAPNLVAAAVVTPRQPPPPPPPPPPPLRTNSNVPPSPSPGQKQAYRSKFSFVKQAGGRKGLQQKVNQIRSPRGQTQKLV</sequence>
<dbReference type="PANTHER" id="PTHR45615">
    <property type="entry name" value="MYOSIN HEAVY CHAIN, NON-MUSCLE"/>
    <property type="match status" value="1"/>
</dbReference>
<feature type="coiled-coil region" evidence="1">
    <location>
        <begin position="452"/>
        <end position="507"/>
    </location>
</feature>
<feature type="compositionally biased region" description="Polar residues" evidence="2">
    <location>
        <begin position="746"/>
        <end position="756"/>
    </location>
</feature>
<comment type="caution">
    <text evidence="3">The sequence shown here is derived from an EMBL/GenBank/DDBJ whole genome shotgun (WGS) entry which is preliminary data.</text>
</comment>
<dbReference type="Proteomes" id="UP001153069">
    <property type="component" value="Unassembled WGS sequence"/>
</dbReference>
<evidence type="ECO:0000256" key="1">
    <source>
        <dbReference type="SAM" id="Coils"/>
    </source>
</evidence>
<evidence type="ECO:0000256" key="2">
    <source>
        <dbReference type="SAM" id="MobiDB-lite"/>
    </source>
</evidence>
<keyword evidence="1" id="KW-0175">Coiled coil</keyword>
<feature type="region of interest" description="Disordered" evidence="2">
    <location>
        <begin position="793"/>
        <end position="888"/>
    </location>
</feature>
<gene>
    <name evidence="3" type="ORF">SEMRO_11_G008780.1</name>
</gene>
<feature type="region of interest" description="Disordered" evidence="2">
    <location>
        <begin position="262"/>
        <end position="289"/>
    </location>
</feature>
<evidence type="ECO:0000313" key="4">
    <source>
        <dbReference type="Proteomes" id="UP001153069"/>
    </source>
</evidence>
<evidence type="ECO:0000313" key="3">
    <source>
        <dbReference type="EMBL" id="CAB9496918.1"/>
    </source>
</evidence>
<organism evidence="3 4">
    <name type="scientific">Seminavis robusta</name>
    <dbReference type="NCBI Taxonomy" id="568900"/>
    <lineage>
        <taxon>Eukaryota</taxon>
        <taxon>Sar</taxon>
        <taxon>Stramenopiles</taxon>
        <taxon>Ochrophyta</taxon>
        <taxon>Bacillariophyta</taxon>
        <taxon>Bacillariophyceae</taxon>
        <taxon>Bacillariophycidae</taxon>
        <taxon>Naviculales</taxon>
        <taxon>Naviculaceae</taxon>
        <taxon>Seminavis</taxon>
    </lineage>
</organism>
<feature type="region of interest" description="Disordered" evidence="2">
    <location>
        <begin position="726"/>
        <end position="773"/>
    </location>
</feature>
<accession>A0A9N8H4P9</accession>
<keyword evidence="4" id="KW-1185">Reference proteome</keyword>